<organism evidence="1 2">
    <name type="scientific">Sporocytophaga myxococcoides</name>
    <dbReference type="NCBI Taxonomy" id="153721"/>
    <lineage>
        <taxon>Bacteria</taxon>
        <taxon>Pseudomonadati</taxon>
        <taxon>Bacteroidota</taxon>
        <taxon>Cytophagia</taxon>
        <taxon>Cytophagales</taxon>
        <taxon>Cytophagaceae</taxon>
        <taxon>Sporocytophaga</taxon>
    </lineage>
</organism>
<protein>
    <submittedName>
        <fullName evidence="1">Uncharacterized protein</fullName>
    </submittedName>
</protein>
<keyword evidence="2" id="KW-1185">Reference proteome</keyword>
<dbReference type="EMBL" id="BBLT01000001">
    <property type="protein sequence ID" value="GAL83186.1"/>
    <property type="molecule type" value="Genomic_DNA"/>
</dbReference>
<dbReference type="Proteomes" id="UP000030185">
    <property type="component" value="Unassembled WGS sequence"/>
</dbReference>
<name>A0A098L8N2_9BACT</name>
<proteinExistence type="predicted"/>
<comment type="caution">
    <text evidence="1">The sequence shown here is derived from an EMBL/GenBank/DDBJ whole genome shotgun (WGS) entry which is preliminary data.</text>
</comment>
<evidence type="ECO:0000313" key="2">
    <source>
        <dbReference type="Proteomes" id="UP000030185"/>
    </source>
</evidence>
<sequence length="58" mass="6733">MMEIFSSFLFLSTIIFCYAQQIKNIYFSDYYSSTSLDYLALINSAWTADKRGDLKLAL</sequence>
<reference evidence="1 2" key="1">
    <citation type="submission" date="2014-09" db="EMBL/GenBank/DDBJ databases">
        <title>Sporocytophaga myxococcoides PG-01 genome sequencing.</title>
        <authorList>
            <person name="Liu L."/>
            <person name="Gao P.J."/>
            <person name="Chen G.J."/>
            <person name="Wang L.S."/>
        </authorList>
    </citation>
    <scope>NUCLEOTIDE SEQUENCE [LARGE SCALE GENOMIC DNA]</scope>
    <source>
        <strain evidence="1 2">PG-01</strain>
    </source>
</reference>
<gene>
    <name evidence="1" type="ORF">MYP_412</name>
</gene>
<evidence type="ECO:0000313" key="1">
    <source>
        <dbReference type="EMBL" id="GAL83186.1"/>
    </source>
</evidence>
<accession>A0A098L8N2</accession>
<dbReference type="AlphaFoldDB" id="A0A098L8N2"/>